<keyword evidence="7" id="KW-1133">Transmembrane helix</keyword>
<dbReference type="GO" id="GO:0046872">
    <property type="term" value="F:metal ion binding"/>
    <property type="evidence" value="ECO:0007669"/>
    <property type="project" value="UniProtKB-KW"/>
</dbReference>
<dbReference type="Gene3D" id="1.10.8.640">
    <property type="entry name" value="Cytochrome C biogenesis protein"/>
    <property type="match status" value="1"/>
</dbReference>
<evidence type="ECO:0000256" key="1">
    <source>
        <dbReference type="ARBA" id="ARBA00010342"/>
    </source>
</evidence>
<evidence type="ECO:0000256" key="6">
    <source>
        <dbReference type="ARBA" id="ARBA00023004"/>
    </source>
</evidence>
<keyword evidence="5" id="KW-0201">Cytochrome c-type biogenesis</keyword>
<evidence type="ECO:0000313" key="11">
    <source>
        <dbReference type="Proteomes" id="UP000315112"/>
    </source>
</evidence>
<keyword evidence="2 7" id="KW-0349">Heme</keyword>
<dbReference type="PANTHER" id="PTHR47870:SF1">
    <property type="entry name" value="CYTOCHROME C-TYPE BIOGENESIS PROTEIN CCMH"/>
    <property type="match status" value="1"/>
</dbReference>
<keyword evidence="12" id="KW-1185">Reference proteome</keyword>
<dbReference type="EMBL" id="CP046904">
    <property type="protein sequence ID" value="QGZ40663.1"/>
    <property type="molecule type" value="Genomic_DNA"/>
</dbReference>
<feature type="transmembrane region" description="Helical" evidence="7">
    <location>
        <begin position="96"/>
        <end position="114"/>
    </location>
</feature>
<gene>
    <name evidence="9" type="ORF">GO485_17405</name>
    <name evidence="10" type="ORF">IP92_03550</name>
</gene>
<evidence type="ECO:0000313" key="10">
    <source>
        <dbReference type="EMBL" id="TWI46116.1"/>
    </source>
</evidence>
<dbReference type="AlphaFoldDB" id="A0A562PPY1"/>
<dbReference type="InterPro" id="IPR051263">
    <property type="entry name" value="C-type_cytochrome_biogenesis"/>
</dbReference>
<evidence type="ECO:0000256" key="7">
    <source>
        <dbReference type="RuleBase" id="RU364112"/>
    </source>
</evidence>
<reference evidence="10" key="2">
    <citation type="submission" date="2019-07" db="EMBL/GenBank/DDBJ databases">
        <authorList>
            <person name="Whitman W."/>
            <person name="Huntemann M."/>
            <person name="Clum A."/>
            <person name="Pillay M."/>
            <person name="Palaniappan K."/>
            <person name="Varghese N."/>
            <person name="Mikhailova N."/>
            <person name="Stamatis D."/>
            <person name="Reddy T."/>
            <person name="Daum C."/>
            <person name="Shapiro N."/>
            <person name="Ivanova N."/>
            <person name="Kyrpides N."/>
            <person name="Woyke T."/>
        </authorList>
    </citation>
    <scope>NUCLEOTIDE SEQUENCE</scope>
    <source>
        <strain evidence="10">CGMCC 1.10685</strain>
    </source>
</reference>
<sequence>MRSVLVAICLLAGAAGAAPSGAELDRRTAAVAEELRCLVCQNQTIADSHAELAVDLRRQVREQLAQGRTPDQVVAFMTERYGDFVVYRPPLRGSTMLLWFGPALLLVAGLAMLYRRLRARTAPPAVPDTRRAEAARLLDDEEAKP</sequence>
<dbReference type="CDD" id="cd16378">
    <property type="entry name" value="CcmH_N"/>
    <property type="match status" value="1"/>
</dbReference>
<dbReference type="Proteomes" id="UP000437862">
    <property type="component" value="Chromosome"/>
</dbReference>
<proteinExistence type="inferred from homology"/>
<keyword evidence="7" id="KW-0472">Membrane</keyword>
<evidence type="ECO:0000256" key="5">
    <source>
        <dbReference type="ARBA" id="ARBA00022748"/>
    </source>
</evidence>
<keyword evidence="7" id="KW-0812">Transmembrane</keyword>
<reference evidence="9 12" key="3">
    <citation type="submission" date="2019-12" db="EMBL/GenBank/DDBJ databases">
        <title>Draft Genome Sequences of Six Type Strains of the Genus Massilia.</title>
        <authorList>
            <person name="Miess H."/>
            <person name="Frediansyah A."/>
            <person name="Goeker M."/>
            <person name="Gross H."/>
        </authorList>
    </citation>
    <scope>NUCLEOTIDE SEQUENCE [LARGE SCALE GENOMIC DNA]</scope>
    <source>
        <strain evidence="9 12">DSM 26639</strain>
    </source>
</reference>
<keyword evidence="3 7" id="KW-0479">Metal-binding</keyword>
<dbReference type="Pfam" id="PF03918">
    <property type="entry name" value="CcmH"/>
    <property type="match status" value="1"/>
</dbReference>
<protein>
    <recommendedName>
        <fullName evidence="7">Cytochrome c-type biogenesis protein</fullName>
    </recommendedName>
</protein>
<dbReference type="EMBL" id="VLKW01000006">
    <property type="protein sequence ID" value="TWI46116.1"/>
    <property type="molecule type" value="Genomic_DNA"/>
</dbReference>
<dbReference type="Proteomes" id="UP000315112">
    <property type="component" value="Unassembled WGS sequence"/>
</dbReference>
<feature type="signal peptide" evidence="7">
    <location>
        <begin position="1"/>
        <end position="17"/>
    </location>
</feature>
<comment type="function">
    <text evidence="7">Possible subunit of a heme lyase.</text>
</comment>
<name>A0A562PPY1_9BURK</name>
<dbReference type="FunFam" id="1.10.8.640:FF:000001">
    <property type="entry name" value="Cytochrome c-type biogenesis protein"/>
    <property type="match status" value="1"/>
</dbReference>
<keyword evidence="6 7" id="KW-0408">Iron</keyword>
<dbReference type="PANTHER" id="PTHR47870">
    <property type="entry name" value="CYTOCHROME C-TYPE BIOGENESIS PROTEIN CCMH"/>
    <property type="match status" value="1"/>
</dbReference>
<reference evidence="10 11" key="1">
    <citation type="journal article" date="2015" name="Stand. Genomic Sci.">
        <title>Genomic Encyclopedia of Bacterial and Archaeal Type Strains, Phase III: the genomes of soil and plant-associated and newly described type strains.</title>
        <authorList>
            <person name="Whitman W.B."/>
            <person name="Woyke T."/>
            <person name="Klenk H.P."/>
            <person name="Zhou Y."/>
            <person name="Lilburn T.G."/>
            <person name="Beck B.J."/>
            <person name="De Vos P."/>
            <person name="Vandamme P."/>
            <person name="Eisen J.A."/>
            <person name="Garrity G."/>
            <person name="Hugenholtz P."/>
            <person name="Kyrpides N.C."/>
        </authorList>
    </citation>
    <scope>NUCLEOTIDE SEQUENCE [LARGE SCALE GENOMIC DNA]</scope>
    <source>
        <strain evidence="10 11">CGMCC 1.10685</strain>
    </source>
</reference>
<dbReference type="InterPro" id="IPR005616">
    <property type="entry name" value="CcmH/CycL/Ccl2/NrfF_N"/>
</dbReference>
<dbReference type="InterPro" id="IPR038297">
    <property type="entry name" value="CcmH/CycL/NrfF/Ccl2_sf"/>
</dbReference>
<evidence type="ECO:0000313" key="9">
    <source>
        <dbReference type="EMBL" id="QGZ40663.1"/>
    </source>
</evidence>
<evidence type="ECO:0000256" key="3">
    <source>
        <dbReference type="ARBA" id="ARBA00022723"/>
    </source>
</evidence>
<organism evidence="10 11">
    <name type="scientific">Pseudoduganella flava</name>
    <dbReference type="NCBI Taxonomy" id="871742"/>
    <lineage>
        <taxon>Bacteria</taxon>
        <taxon>Pseudomonadati</taxon>
        <taxon>Pseudomonadota</taxon>
        <taxon>Betaproteobacteria</taxon>
        <taxon>Burkholderiales</taxon>
        <taxon>Oxalobacteraceae</taxon>
        <taxon>Telluria group</taxon>
        <taxon>Pseudoduganella</taxon>
    </lineage>
</organism>
<evidence type="ECO:0000313" key="12">
    <source>
        <dbReference type="Proteomes" id="UP000437862"/>
    </source>
</evidence>
<accession>A0A562PPY1</accession>
<evidence type="ECO:0000256" key="2">
    <source>
        <dbReference type="ARBA" id="ARBA00022617"/>
    </source>
</evidence>
<evidence type="ECO:0000256" key="4">
    <source>
        <dbReference type="ARBA" id="ARBA00022729"/>
    </source>
</evidence>
<evidence type="ECO:0000259" key="8">
    <source>
        <dbReference type="Pfam" id="PF03918"/>
    </source>
</evidence>
<feature type="domain" description="CcmH/CycL/Ccl2/NrfF N-terminal" evidence="8">
    <location>
        <begin position="18"/>
        <end position="137"/>
    </location>
</feature>
<dbReference type="OrthoDB" id="9804975at2"/>
<keyword evidence="4 7" id="KW-0732">Signal</keyword>
<comment type="similarity">
    <text evidence="1 7">Belongs to the CcmH/CycL/Ccl2/NrfF family.</text>
</comment>
<feature type="chain" id="PRO_5041746715" description="Cytochrome c-type biogenesis protein" evidence="7">
    <location>
        <begin position="18"/>
        <end position="145"/>
    </location>
</feature>
<dbReference type="GO" id="GO:0005886">
    <property type="term" value="C:plasma membrane"/>
    <property type="evidence" value="ECO:0007669"/>
    <property type="project" value="TreeGrafter"/>
</dbReference>
<dbReference type="GO" id="GO:0017004">
    <property type="term" value="P:cytochrome complex assembly"/>
    <property type="evidence" value="ECO:0007669"/>
    <property type="project" value="UniProtKB-KW"/>
</dbReference>